<sequence length="717" mass="80639">MLKVILMSATIDSSLFSRYFGNCPILEAEGRTYPVSVLYLEDIYEKLHYRLPSDSPASGAFSFGNRVNKIGRSSVDNHRGKKNLLLSSWGDETFLYEGYINPCYVPELYQSFSERTQQNLRSLNENAIDFDILEDLINYIDDTCPPGAILVFLPGVAEIDLLVDKLRASFRFHGISCDWILPLHSNLASIDQGKVFLSPPENIRKVIISTDIAETSITIDDVIYVVDTGKHKESRFNPQKKISSMVEEWISQANAKQRRGRAGRVKPGTCFCLYTRYRFEKLMRTFQVPEMLRMPLTELCLQIKSLSLGDIKSFLSEAIEPPGEEAISSAVDLLYKVGAFEGSEELSPLGCHLARLPVDVLIGKMMLYGAIFGCLSPVLTIAAFLSHKSPFTYPKDEKQNLARAKSALLTCDLDGGIVSDENYKHSDHLLVVVAYNRWARTLNENGSAAANRFCHSFFLNSSVMYTIRDMRIQFGNLLDDIGLVNIPHKFQGDRRRKDKTEIWLADMSQPFNIHAKHSSVIKSILCAGLYPNVAATMEGTVGVPAASNKSLSKFISANDHPILFDGKREVYIHPSSVNYNTKGFRYPFLVFLEKVETSKVFLRDSSNISPYSLLLFGGNLSIQHQTGLIIIDGWLKLSAPAQTAVLLKELRSMLHSVLKELICKPQVGDKSSLDLFRAIFLWEANPHYPCYLVLKGRYEVIFCKGLSFTNLMVCAWK</sequence>
<keyword evidence="3 7" id="KW-0347">Helicase</keyword>
<dbReference type="Pfam" id="PF00271">
    <property type="entry name" value="Helicase_C"/>
    <property type="match status" value="1"/>
</dbReference>
<name>A0A2I0AMX4_9ASPA</name>
<dbReference type="EC" id="3.6.4.13" evidence="7"/>
<dbReference type="Pfam" id="PF21010">
    <property type="entry name" value="HA2_C"/>
    <property type="match status" value="1"/>
</dbReference>
<dbReference type="OrthoDB" id="5600252at2759"/>
<evidence type="ECO:0000256" key="3">
    <source>
        <dbReference type="ARBA" id="ARBA00022806"/>
    </source>
</evidence>
<gene>
    <name evidence="7" type="ORF">AXF42_Ash002138</name>
</gene>
<keyword evidence="2 7" id="KW-0378">Hydrolase</keyword>
<dbReference type="InterPro" id="IPR059023">
    <property type="entry name" value="RNA_hel_CTD"/>
</dbReference>
<dbReference type="GO" id="GO:0003723">
    <property type="term" value="F:RNA binding"/>
    <property type="evidence" value="ECO:0007669"/>
    <property type="project" value="TreeGrafter"/>
</dbReference>
<evidence type="ECO:0000256" key="2">
    <source>
        <dbReference type="ARBA" id="ARBA00022801"/>
    </source>
</evidence>
<dbReference type="EMBL" id="KZ451969">
    <property type="protein sequence ID" value="PKA56835.1"/>
    <property type="molecule type" value="Genomic_DNA"/>
</dbReference>
<protein>
    <submittedName>
        <fullName evidence="7">Putative pre-mRNA-splicing factor ATP-dependent RNA helicase</fullName>
        <ecNumber evidence="7">3.6.4.13</ecNumber>
    </submittedName>
</protein>
<dbReference type="GO" id="GO:0005524">
    <property type="term" value="F:ATP binding"/>
    <property type="evidence" value="ECO:0007669"/>
    <property type="project" value="UniProtKB-KW"/>
</dbReference>
<proteinExistence type="inferred from homology"/>
<dbReference type="PANTHER" id="PTHR18934">
    <property type="entry name" value="ATP-DEPENDENT RNA HELICASE"/>
    <property type="match status" value="1"/>
</dbReference>
<dbReference type="Pfam" id="PF26026">
    <property type="entry name" value="RNA_hel_CTD"/>
    <property type="match status" value="1"/>
</dbReference>
<evidence type="ECO:0000259" key="6">
    <source>
        <dbReference type="PROSITE" id="PS51194"/>
    </source>
</evidence>
<dbReference type="FunFam" id="3.40.50.300:FF:000819">
    <property type="entry name" value="ATP dependent RNA helicase, putative"/>
    <property type="match status" value="1"/>
</dbReference>
<accession>A0A2I0AMX4</accession>
<dbReference type="PANTHER" id="PTHR18934:SF246">
    <property type="entry name" value="DEXH-BOX ATP-DEPENDENT RNA HELICASE DEXH4, CHLOROPLASTIC-RELATED"/>
    <property type="match status" value="1"/>
</dbReference>
<dbReference type="CDD" id="cd18791">
    <property type="entry name" value="SF2_C_RHA"/>
    <property type="match status" value="1"/>
</dbReference>
<evidence type="ECO:0000313" key="8">
    <source>
        <dbReference type="Proteomes" id="UP000236161"/>
    </source>
</evidence>
<dbReference type="Proteomes" id="UP000236161">
    <property type="component" value="Unassembled WGS sequence"/>
</dbReference>
<dbReference type="InterPro" id="IPR048333">
    <property type="entry name" value="HA2_WH"/>
</dbReference>
<organism evidence="7 8">
    <name type="scientific">Apostasia shenzhenica</name>
    <dbReference type="NCBI Taxonomy" id="1088818"/>
    <lineage>
        <taxon>Eukaryota</taxon>
        <taxon>Viridiplantae</taxon>
        <taxon>Streptophyta</taxon>
        <taxon>Embryophyta</taxon>
        <taxon>Tracheophyta</taxon>
        <taxon>Spermatophyta</taxon>
        <taxon>Magnoliopsida</taxon>
        <taxon>Liliopsida</taxon>
        <taxon>Asparagales</taxon>
        <taxon>Orchidaceae</taxon>
        <taxon>Apostasioideae</taxon>
        <taxon>Apostasia</taxon>
    </lineage>
</organism>
<dbReference type="Pfam" id="PF04408">
    <property type="entry name" value="WHD_HA2"/>
    <property type="match status" value="1"/>
</dbReference>
<dbReference type="GO" id="GO:0016787">
    <property type="term" value="F:hydrolase activity"/>
    <property type="evidence" value="ECO:0007669"/>
    <property type="project" value="UniProtKB-KW"/>
</dbReference>
<dbReference type="SUPFAM" id="SSF52540">
    <property type="entry name" value="P-loop containing nucleoside triphosphate hydrolases"/>
    <property type="match status" value="1"/>
</dbReference>
<evidence type="ECO:0000313" key="7">
    <source>
        <dbReference type="EMBL" id="PKA56835.1"/>
    </source>
</evidence>
<dbReference type="Gene3D" id="3.40.50.300">
    <property type="entry name" value="P-loop containing nucleotide triphosphate hydrolases"/>
    <property type="match status" value="2"/>
</dbReference>
<keyword evidence="8" id="KW-1185">Reference proteome</keyword>
<dbReference type="AlphaFoldDB" id="A0A2I0AMX4"/>
<dbReference type="FunFam" id="1.20.120.1080:FF:000002">
    <property type="entry name" value="Putative ATP-dependent RNA helicase DHX36"/>
    <property type="match status" value="1"/>
</dbReference>
<dbReference type="InterPro" id="IPR011709">
    <property type="entry name" value="DEAD-box_helicase_OB_fold"/>
</dbReference>
<dbReference type="InterPro" id="IPR007502">
    <property type="entry name" value="Helicase-assoc_dom"/>
</dbReference>
<dbReference type="GO" id="GO:0003724">
    <property type="term" value="F:RNA helicase activity"/>
    <property type="evidence" value="ECO:0007669"/>
    <property type="project" value="UniProtKB-EC"/>
</dbReference>
<dbReference type="InterPro" id="IPR001650">
    <property type="entry name" value="Helicase_C-like"/>
</dbReference>
<keyword evidence="4" id="KW-0067">ATP-binding</keyword>
<dbReference type="PROSITE" id="PS51194">
    <property type="entry name" value="HELICASE_CTER"/>
    <property type="match status" value="1"/>
</dbReference>
<dbReference type="STRING" id="1088818.A0A2I0AMX4"/>
<reference evidence="7 8" key="1">
    <citation type="journal article" date="2017" name="Nature">
        <title>The Apostasia genome and the evolution of orchids.</title>
        <authorList>
            <person name="Zhang G.Q."/>
            <person name="Liu K.W."/>
            <person name="Li Z."/>
            <person name="Lohaus R."/>
            <person name="Hsiao Y.Y."/>
            <person name="Niu S.C."/>
            <person name="Wang J.Y."/>
            <person name="Lin Y.C."/>
            <person name="Xu Q."/>
            <person name="Chen L.J."/>
            <person name="Yoshida K."/>
            <person name="Fujiwara S."/>
            <person name="Wang Z.W."/>
            <person name="Zhang Y.Q."/>
            <person name="Mitsuda N."/>
            <person name="Wang M."/>
            <person name="Liu G.H."/>
            <person name="Pecoraro L."/>
            <person name="Huang H.X."/>
            <person name="Xiao X.J."/>
            <person name="Lin M."/>
            <person name="Wu X.Y."/>
            <person name="Wu W.L."/>
            <person name="Chen Y.Y."/>
            <person name="Chang S.B."/>
            <person name="Sakamoto S."/>
            <person name="Ohme-Takagi M."/>
            <person name="Yagi M."/>
            <person name="Zeng S.J."/>
            <person name="Shen C.Y."/>
            <person name="Yeh C.M."/>
            <person name="Luo Y.B."/>
            <person name="Tsai W.C."/>
            <person name="Van de Peer Y."/>
            <person name="Liu Z.J."/>
        </authorList>
    </citation>
    <scope>NUCLEOTIDE SEQUENCE [LARGE SCALE GENOMIC DNA]</scope>
    <source>
        <strain evidence="8">cv. Shenzhen</strain>
        <tissue evidence="7">Stem</tissue>
    </source>
</reference>
<evidence type="ECO:0000256" key="5">
    <source>
        <dbReference type="ARBA" id="ARBA00060772"/>
    </source>
</evidence>
<dbReference type="InterPro" id="IPR027417">
    <property type="entry name" value="P-loop_NTPase"/>
</dbReference>
<comment type="similarity">
    <text evidence="5">Belongs to the DExH box helicase family.</text>
</comment>
<evidence type="ECO:0000256" key="1">
    <source>
        <dbReference type="ARBA" id="ARBA00022741"/>
    </source>
</evidence>
<dbReference type="SMART" id="SM00847">
    <property type="entry name" value="HA2"/>
    <property type="match status" value="1"/>
</dbReference>
<keyword evidence="1" id="KW-0547">Nucleotide-binding</keyword>
<dbReference type="Gene3D" id="1.20.120.1080">
    <property type="match status" value="1"/>
</dbReference>
<dbReference type="Pfam" id="PF07717">
    <property type="entry name" value="OB_NTP_bind"/>
    <property type="match status" value="1"/>
</dbReference>
<evidence type="ECO:0000256" key="4">
    <source>
        <dbReference type="ARBA" id="ARBA00022840"/>
    </source>
</evidence>
<dbReference type="SMART" id="SM00490">
    <property type="entry name" value="HELICc"/>
    <property type="match status" value="1"/>
</dbReference>
<feature type="domain" description="Helicase C-terminal" evidence="6">
    <location>
        <begin position="132"/>
        <end position="307"/>
    </location>
</feature>